<evidence type="ECO:0000313" key="3">
    <source>
        <dbReference type="Proteomes" id="UP000836841"/>
    </source>
</evidence>
<gene>
    <name evidence="2" type="ORF">TAV2_LOCUS20608</name>
</gene>
<dbReference type="GO" id="GO:0008333">
    <property type="term" value="P:endosome to lysosome transport"/>
    <property type="evidence" value="ECO:0007669"/>
    <property type="project" value="TreeGrafter"/>
</dbReference>
<accession>A0AAU9SXP5</accession>
<feature type="domain" description="UEV" evidence="1">
    <location>
        <begin position="110"/>
        <end position="259"/>
    </location>
</feature>
<dbReference type="PANTHER" id="PTHR23306:SF24">
    <property type="entry name" value="UEV DOMAIN-CONTAINING PROTEIN"/>
    <property type="match status" value="1"/>
</dbReference>
<name>A0AAU9SXP5_THLAR</name>
<evidence type="ECO:0000313" key="2">
    <source>
        <dbReference type="EMBL" id="CAH2072105.1"/>
    </source>
</evidence>
<dbReference type="EMBL" id="OU466862">
    <property type="protein sequence ID" value="CAH2072105.1"/>
    <property type="molecule type" value="Genomic_DNA"/>
</dbReference>
<dbReference type="PROSITE" id="PS51322">
    <property type="entry name" value="UEV"/>
    <property type="match status" value="1"/>
</dbReference>
<dbReference type="InterPro" id="IPR016135">
    <property type="entry name" value="UBQ-conjugating_enzyme/RWD"/>
</dbReference>
<dbReference type="GO" id="GO:0015031">
    <property type="term" value="P:protein transport"/>
    <property type="evidence" value="ECO:0007669"/>
    <property type="project" value="InterPro"/>
</dbReference>
<evidence type="ECO:0000259" key="1">
    <source>
        <dbReference type="PROSITE" id="PS51322"/>
    </source>
</evidence>
<dbReference type="InterPro" id="IPR008883">
    <property type="entry name" value="UEV_N"/>
</dbReference>
<dbReference type="AlphaFoldDB" id="A0AAU9SXP5"/>
<keyword evidence="3" id="KW-1185">Reference proteome</keyword>
<dbReference type="InterPro" id="IPR052070">
    <property type="entry name" value="ESCRT-I_UEV_domain"/>
</dbReference>
<dbReference type="GO" id="GO:0043130">
    <property type="term" value="F:ubiquitin binding"/>
    <property type="evidence" value="ECO:0007669"/>
    <property type="project" value="TreeGrafter"/>
</dbReference>
<reference evidence="2 3" key="1">
    <citation type="submission" date="2022-03" db="EMBL/GenBank/DDBJ databases">
        <authorList>
            <person name="Nunn A."/>
            <person name="Chopra R."/>
            <person name="Nunn A."/>
            <person name="Contreras Garrido A."/>
        </authorList>
    </citation>
    <scope>NUCLEOTIDE SEQUENCE [LARGE SCALE GENOMIC DNA]</scope>
</reference>
<protein>
    <recommendedName>
        <fullName evidence="1">UEV domain-containing protein</fullName>
    </recommendedName>
</protein>
<dbReference type="PANTHER" id="PTHR23306">
    <property type="entry name" value="TUMOR SUSCEPTIBILITY GENE 101 PROTEIN-RELATED"/>
    <property type="match status" value="1"/>
</dbReference>
<dbReference type="GO" id="GO:0000813">
    <property type="term" value="C:ESCRT I complex"/>
    <property type="evidence" value="ECO:0007669"/>
    <property type="project" value="TreeGrafter"/>
</dbReference>
<dbReference type="SUPFAM" id="SSF54495">
    <property type="entry name" value="UBC-like"/>
    <property type="match status" value="1"/>
</dbReference>
<dbReference type="Proteomes" id="UP000836841">
    <property type="component" value="Chromosome 6"/>
</dbReference>
<sequence length="354" mass="40945">METAQRRATLRGDFTEDQAGLANILADAGESELYNLLRNFPYGKVPEFFDQVKRRYLPLRPHQKNLVEYIKNGSGARLKFIEIVQELLIENPYNGFSPTPVRHIAFREPVWNYLEKIWPSLSYSNKCVVFDHSYRLLISYTELKSRKVEHRDDQGHCENLLEFRGYIDYFRGRDMLGKYRVFKASIGIRLPMSYPYVRPHVWIDCPDYAMITHHLNVAPNGVVTIPYLTDWVEDTSDLVTLVSHLRVDFTSQGPHYPIDLGICLSDEQKKLVKILVDYGQLYLCEGIQALPANEKIAFFNKVIGRYTGDHKDLAHHIRATKEGLIEYIKIVAELLGLPRTLKIIANLESDIVFP</sequence>
<dbReference type="Gene3D" id="3.10.110.10">
    <property type="entry name" value="Ubiquitin Conjugating Enzyme"/>
    <property type="match status" value="1"/>
</dbReference>
<dbReference type="Pfam" id="PF05743">
    <property type="entry name" value="UEV"/>
    <property type="match status" value="1"/>
</dbReference>
<organism evidence="2 3">
    <name type="scientific">Thlaspi arvense</name>
    <name type="common">Field penny-cress</name>
    <dbReference type="NCBI Taxonomy" id="13288"/>
    <lineage>
        <taxon>Eukaryota</taxon>
        <taxon>Viridiplantae</taxon>
        <taxon>Streptophyta</taxon>
        <taxon>Embryophyta</taxon>
        <taxon>Tracheophyta</taxon>
        <taxon>Spermatophyta</taxon>
        <taxon>Magnoliopsida</taxon>
        <taxon>eudicotyledons</taxon>
        <taxon>Gunneridae</taxon>
        <taxon>Pentapetalae</taxon>
        <taxon>rosids</taxon>
        <taxon>malvids</taxon>
        <taxon>Brassicales</taxon>
        <taxon>Brassicaceae</taxon>
        <taxon>Thlaspideae</taxon>
        <taxon>Thlaspi</taxon>
    </lineage>
</organism>
<proteinExistence type="predicted"/>
<dbReference type="CDD" id="cd11685">
    <property type="entry name" value="UEV_TSG101-like"/>
    <property type="match status" value="1"/>
</dbReference>